<evidence type="ECO:0000256" key="1">
    <source>
        <dbReference type="ARBA" id="ARBA00004418"/>
    </source>
</evidence>
<comment type="similarity">
    <text evidence="2">Belongs to the bacterial solute-binding protein 5 family.</text>
</comment>
<dbReference type="InterPro" id="IPR039424">
    <property type="entry name" value="SBP_5"/>
</dbReference>
<evidence type="ECO:0000259" key="4">
    <source>
        <dbReference type="Pfam" id="PF00496"/>
    </source>
</evidence>
<protein>
    <submittedName>
        <fullName evidence="5">ABC transporter substrate-binding protein</fullName>
    </submittedName>
</protein>
<dbReference type="InterPro" id="IPR000914">
    <property type="entry name" value="SBP_5_dom"/>
</dbReference>
<evidence type="ECO:0000256" key="2">
    <source>
        <dbReference type="ARBA" id="ARBA00005695"/>
    </source>
</evidence>
<dbReference type="Gene3D" id="3.40.190.10">
    <property type="entry name" value="Periplasmic binding protein-like II"/>
    <property type="match status" value="1"/>
</dbReference>
<sequence length="496" mass="54063">MRPILKKWLASLIVVSGLVGVASIAHSAEILRIGQSFMTNGLDPAKGSNGWALASHGVGENLYTVNQAGELVPELAQTAERIDDLNWKITLKKDRSFSDGTPVTAKAIASGFDNTFALNKAAHATGGLIKFETPDDLTLMVNTEKPVALIQALFAEWPLIVYKLNDKGEAVYTGPYAISAFKADTSLELIANPHFEGAEKRSPVHLQKFGDSQSLALAFESGELDLAFGLPSETLPRLKNNSDLVLKSFDVGYQYFAFLNTSRPALQDVQVRRAIDLALDRTQLIQSINAGNIATGAYAAYFPFAMKEPRVTDLAEAEKILDNAGWVKNASGIREKDGKPLSLLVATYSQRADFVTMIPVMKSALMAMGAQVETKIVENGNEYGAEGDFDVFLWAQHTAPTGDPAFFLNSMLRTGASLNFSRYASSAFDTIIDGFASETDMAKRVDIARLAQEKLFEDVPASFLVSPVWTVGLSKRLENYQPWGSDYHVLRADMGE</sequence>
<reference evidence="6" key="1">
    <citation type="journal article" date="2019" name="Int. J. Syst. Evol. Microbiol.">
        <title>The Global Catalogue of Microorganisms (GCM) 10K type strain sequencing project: providing services to taxonomists for standard genome sequencing and annotation.</title>
        <authorList>
            <consortium name="The Broad Institute Genomics Platform"/>
            <consortium name="The Broad Institute Genome Sequencing Center for Infectious Disease"/>
            <person name="Wu L."/>
            <person name="Ma J."/>
        </authorList>
    </citation>
    <scope>NUCLEOTIDE SEQUENCE [LARGE SCALE GENOMIC DNA]</scope>
    <source>
        <strain evidence="6">JCM 15115</strain>
    </source>
</reference>
<dbReference type="EMBL" id="BAAADE010000009">
    <property type="protein sequence ID" value="GAA0612057.1"/>
    <property type="molecule type" value="Genomic_DNA"/>
</dbReference>
<evidence type="ECO:0000313" key="5">
    <source>
        <dbReference type="EMBL" id="GAA0612057.1"/>
    </source>
</evidence>
<keyword evidence="3" id="KW-0574">Periplasm</keyword>
<evidence type="ECO:0000313" key="6">
    <source>
        <dbReference type="Proteomes" id="UP001424441"/>
    </source>
</evidence>
<dbReference type="RefSeq" id="WP_343807149.1">
    <property type="nucleotide sequence ID" value="NZ_BAAADE010000009.1"/>
</dbReference>
<accession>A0ABP3RK93</accession>
<dbReference type="PIRSF" id="PIRSF002741">
    <property type="entry name" value="MppA"/>
    <property type="match status" value="1"/>
</dbReference>
<dbReference type="PANTHER" id="PTHR30290">
    <property type="entry name" value="PERIPLASMIC BINDING COMPONENT OF ABC TRANSPORTER"/>
    <property type="match status" value="1"/>
</dbReference>
<feature type="domain" description="Solute-binding protein family 5" evidence="4">
    <location>
        <begin position="70"/>
        <end position="415"/>
    </location>
</feature>
<dbReference type="SUPFAM" id="SSF53850">
    <property type="entry name" value="Periplasmic binding protein-like II"/>
    <property type="match status" value="1"/>
</dbReference>
<dbReference type="Proteomes" id="UP001424441">
    <property type="component" value="Unassembled WGS sequence"/>
</dbReference>
<name>A0ABP3RK93_9HYPH</name>
<dbReference type="Gene3D" id="3.10.105.10">
    <property type="entry name" value="Dipeptide-binding Protein, Domain 3"/>
    <property type="match status" value="1"/>
</dbReference>
<dbReference type="Pfam" id="PF00496">
    <property type="entry name" value="SBP_bac_5"/>
    <property type="match status" value="1"/>
</dbReference>
<evidence type="ECO:0000256" key="3">
    <source>
        <dbReference type="ARBA" id="ARBA00022764"/>
    </source>
</evidence>
<comment type="caution">
    <text evidence="5">The sequence shown here is derived from an EMBL/GenBank/DDBJ whole genome shotgun (WGS) entry which is preliminary data.</text>
</comment>
<dbReference type="InterPro" id="IPR030678">
    <property type="entry name" value="Peptide/Ni-bd"/>
</dbReference>
<proteinExistence type="inferred from homology"/>
<gene>
    <name evidence="5" type="ORF">GCM10008943_29420</name>
</gene>
<keyword evidence="6" id="KW-1185">Reference proteome</keyword>
<dbReference type="PANTHER" id="PTHR30290:SF81">
    <property type="entry name" value="OLIGOPEPTIDE-BINDING PROTEIN OPPA"/>
    <property type="match status" value="1"/>
</dbReference>
<comment type="subcellular location">
    <subcellularLocation>
        <location evidence="1">Periplasm</location>
    </subcellularLocation>
</comment>
<organism evidence="5 6">
    <name type="scientific">Paenochrobactrum glaciei</name>
    <dbReference type="NCBI Taxonomy" id="486407"/>
    <lineage>
        <taxon>Bacteria</taxon>
        <taxon>Pseudomonadati</taxon>
        <taxon>Pseudomonadota</taxon>
        <taxon>Alphaproteobacteria</taxon>
        <taxon>Hyphomicrobiales</taxon>
        <taxon>Brucellaceae</taxon>
        <taxon>Paenochrobactrum</taxon>
    </lineage>
</organism>